<dbReference type="EMBL" id="LAZR01067784">
    <property type="protein sequence ID" value="KKK50904.1"/>
    <property type="molecule type" value="Genomic_DNA"/>
</dbReference>
<evidence type="ECO:0008006" key="2">
    <source>
        <dbReference type="Google" id="ProtNLM"/>
    </source>
</evidence>
<gene>
    <name evidence="1" type="ORF">LCGC14_3120350</name>
</gene>
<organism evidence="1">
    <name type="scientific">marine sediment metagenome</name>
    <dbReference type="NCBI Taxonomy" id="412755"/>
    <lineage>
        <taxon>unclassified sequences</taxon>
        <taxon>metagenomes</taxon>
        <taxon>ecological metagenomes</taxon>
    </lineage>
</organism>
<sequence length="108" mass="12255">MRRNGFKWNGCLMGIILFCVIFAICSEDAQAIPVFARKYKTSCATCHEAYPRLNGVGEAFRLNGYKFADDELYIKDEPVELGDEAYKRLWPNAIWPSDMPGMPPISIT</sequence>
<dbReference type="AlphaFoldDB" id="A0A0F8Y9Z6"/>
<feature type="non-terminal residue" evidence="1">
    <location>
        <position position="108"/>
    </location>
</feature>
<name>A0A0F8Y9Z6_9ZZZZ</name>
<accession>A0A0F8Y9Z6</accession>
<protein>
    <recommendedName>
        <fullName evidence="2">Cytochrome c domain-containing protein</fullName>
    </recommendedName>
</protein>
<reference evidence="1" key="1">
    <citation type="journal article" date="2015" name="Nature">
        <title>Complex archaea that bridge the gap between prokaryotes and eukaryotes.</title>
        <authorList>
            <person name="Spang A."/>
            <person name="Saw J.H."/>
            <person name="Jorgensen S.L."/>
            <person name="Zaremba-Niedzwiedzka K."/>
            <person name="Martijn J."/>
            <person name="Lind A.E."/>
            <person name="van Eijk R."/>
            <person name="Schleper C."/>
            <person name="Guy L."/>
            <person name="Ettema T.J."/>
        </authorList>
    </citation>
    <scope>NUCLEOTIDE SEQUENCE</scope>
</reference>
<evidence type="ECO:0000313" key="1">
    <source>
        <dbReference type="EMBL" id="KKK50904.1"/>
    </source>
</evidence>
<proteinExistence type="predicted"/>
<comment type="caution">
    <text evidence="1">The sequence shown here is derived from an EMBL/GenBank/DDBJ whole genome shotgun (WGS) entry which is preliminary data.</text>
</comment>